<reference evidence="11 12" key="1">
    <citation type="submission" date="2017-02" db="EMBL/GenBank/DDBJ databases">
        <title>Vagococcus cremeus sp. nov., isolated from the small intestine of a marten, Martes flavigula.</title>
        <authorList>
            <person name="Tak E.J."/>
            <person name="Bae J.-W."/>
        </authorList>
    </citation>
    <scope>NUCLEOTIDE SEQUENCE [LARGE SCALE GENOMIC DNA]</scope>
    <source>
        <strain evidence="11 12">D7T301</strain>
    </source>
</reference>
<evidence type="ECO:0000256" key="5">
    <source>
        <dbReference type="ARBA" id="ARBA00022692"/>
    </source>
</evidence>
<keyword evidence="6 9" id="KW-1133">Transmembrane helix</keyword>
<dbReference type="GO" id="GO:0005886">
    <property type="term" value="C:plasma membrane"/>
    <property type="evidence" value="ECO:0007669"/>
    <property type="project" value="UniProtKB-SubCell"/>
</dbReference>
<evidence type="ECO:0000259" key="10">
    <source>
        <dbReference type="Pfam" id="PF03553"/>
    </source>
</evidence>
<keyword evidence="2" id="KW-0813">Transport</keyword>
<feature type="transmembrane region" description="Helical" evidence="9">
    <location>
        <begin position="410"/>
        <end position="427"/>
    </location>
</feature>
<dbReference type="PANTHER" id="PTHR33451:SF5">
    <property type="entry name" value="NA+_H+ ANTIPORTER"/>
    <property type="match status" value="1"/>
</dbReference>
<evidence type="ECO:0000256" key="8">
    <source>
        <dbReference type="ARBA" id="ARBA00038435"/>
    </source>
</evidence>
<feature type="transmembrane region" description="Helical" evidence="9">
    <location>
        <begin position="329"/>
        <end position="352"/>
    </location>
</feature>
<evidence type="ECO:0000256" key="9">
    <source>
        <dbReference type="SAM" id="Phobius"/>
    </source>
</evidence>
<feature type="domain" description="Na+/H+ antiporter NhaC-like C-terminal" evidence="10">
    <location>
        <begin position="74"/>
        <end position="212"/>
    </location>
</feature>
<sequence length="451" mass="47325">MESKKKGHFKGMVPLIVFLILYMATGLISGSFESMPLMIGILIAIGIALTMNNKDNPTTFDERVMMFCKGGGDSGLMLMVVIFILAGAFYGVANGMKAVDSITNLGLTILPSNMILPGLFIIACILSFSMGTSMGTVAALAPIAIDIAGKTNSNLALVCGIVVGGAMFGDNLSFISDTTIAATRSQGVSMKDKFKANILLVLPAVVINLVLLAFQPIDTTTLSGATHDFNLVNILPYVLVIILSLIGIQVVLVMVAGIFSGMIIGMLHGDFNLIEFMKIAHDGMKGMEDMAIIAILVGGLVALMNYLGGIDWLLSVLTKNTKSARGGELSIAALVSLMDIATTNNTISIIAAGPLAKDISNQFGISPSRTASLLDIFSAAFNGLLPYAGQLLVIGGMAGVSPVSIMPYNWYSLLMIVVALVSIALGFPKGKLSDHSKFATDKAVVEGEIVK</sequence>
<proteinExistence type="inferred from homology"/>
<evidence type="ECO:0000256" key="2">
    <source>
        <dbReference type="ARBA" id="ARBA00022448"/>
    </source>
</evidence>
<protein>
    <submittedName>
        <fullName evidence="11">Sodium:proton antiporter</fullName>
    </submittedName>
</protein>
<evidence type="ECO:0000256" key="7">
    <source>
        <dbReference type="ARBA" id="ARBA00023136"/>
    </source>
</evidence>
<evidence type="ECO:0000256" key="1">
    <source>
        <dbReference type="ARBA" id="ARBA00004651"/>
    </source>
</evidence>
<feature type="transmembrane region" description="Helical" evidence="9">
    <location>
        <begin position="105"/>
        <end position="126"/>
    </location>
</feature>
<dbReference type="Proteomes" id="UP000189970">
    <property type="component" value="Unassembled WGS sequence"/>
</dbReference>
<dbReference type="InterPro" id="IPR018461">
    <property type="entry name" value="Na/H_Antiport_NhaC-like_C"/>
</dbReference>
<feature type="transmembrane region" description="Helical" evidence="9">
    <location>
        <begin position="12"/>
        <end position="29"/>
    </location>
</feature>
<dbReference type="GO" id="GO:0015297">
    <property type="term" value="F:antiporter activity"/>
    <property type="evidence" value="ECO:0007669"/>
    <property type="project" value="UniProtKB-KW"/>
</dbReference>
<keyword evidence="4" id="KW-1003">Cell membrane</keyword>
<feature type="transmembrane region" description="Helical" evidence="9">
    <location>
        <begin position="196"/>
        <end position="217"/>
    </location>
</feature>
<keyword evidence="5 9" id="KW-0812">Transmembrane</keyword>
<dbReference type="EMBL" id="MVAB01000001">
    <property type="protein sequence ID" value="OPF87761.1"/>
    <property type="molecule type" value="Genomic_DNA"/>
</dbReference>
<keyword evidence="12" id="KW-1185">Reference proteome</keyword>
<keyword evidence="7 9" id="KW-0472">Membrane</keyword>
<evidence type="ECO:0000313" key="11">
    <source>
        <dbReference type="EMBL" id="OPF87761.1"/>
    </source>
</evidence>
<feature type="transmembrane region" description="Helical" evidence="9">
    <location>
        <begin position="35"/>
        <end position="53"/>
    </location>
</feature>
<evidence type="ECO:0000313" key="12">
    <source>
        <dbReference type="Proteomes" id="UP000189970"/>
    </source>
</evidence>
<feature type="transmembrane region" description="Helical" evidence="9">
    <location>
        <begin position="237"/>
        <end position="269"/>
    </location>
</feature>
<accession>A0A1V4DH37</accession>
<comment type="caution">
    <text evidence="11">The sequence shown here is derived from an EMBL/GenBank/DDBJ whole genome shotgun (WGS) entry which is preliminary data.</text>
</comment>
<organism evidence="11 12">
    <name type="scientific">Vagococcus martis</name>
    <dbReference type="NCBI Taxonomy" id="1768210"/>
    <lineage>
        <taxon>Bacteria</taxon>
        <taxon>Bacillati</taxon>
        <taxon>Bacillota</taxon>
        <taxon>Bacilli</taxon>
        <taxon>Lactobacillales</taxon>
        <taxon>Enterococcaceae</taxon>
        <taxon>Vagococcus</taxon>
    </lineage>
</organism>
<name>A0A1V4DH37_9ENTE</name>
<comment type="similarity">
    <text evidence="8">Belongs to the NhaC Na(+)/H(+) (TC 2.A.35) antiporter family.</text>
</comment>
<dbReference type="AlphaFoldDB" id="A0A1V4DH37"/>
<feature type="transmembrane region" description="Helical" evidence="9">
    <location>
        <begin position="290"/>
        <end position="309"/>
    </location>
</feature>
<dbReference type="InterPro" id="IPR052180">
    <property type="entry name" value="NhaC_Na-H+_Antiporter"/>
</dbReference>
<dbReference type="PANTHER" id="PTHR33451">
    <property type="entry name" value="MALATE-2H(+)/NA(+)-LACTATE ANTIPORTER"/>
    <property type="match status" value="1"/>
</dbReference>
<evidence type="ECO:0000256" key="6">
    <source>
        <dbReference type="ARBA" id="ARBA00022989"/>
    </source>
</evidence>
<dbReference type="RefSeq" id="WP_079346513.1">
    <property type="nucleotide sequence ID" value="NZ_MVAB01000001.1"/>
</dbReference>
<evidence type="ECO:0000256" key="4">
    <source>
        <dbReference type="ARBA" id="ARBA00022475"/>
    </source>
</evidence>
<dbReference type="Pfam" id="PF03553">
    <property type="entry name" value="Na_H_antiporter"/>
    <property type="match status" value="2"/>
</dbReference>
<evidence type="ECO:0000256" key="3">
    <source>
        <dbReference type="ARBA" id="ARBA00022449"/>
    </source>
</evidence>
<gene>
    <name evidence="11" type="ORF">BW731_05965</name>
</gene>
<keyword evidence="3" id="KW-0050">Antiport</keyword>
<feature type="transmembrane region" description="Helical" evidence="9">
    <location>
        <begin position="74"/>
        <end position="93"/>
    </location>
</feature>
<feature type="domain" description="Na+/H+ antiporter NhaC-like C-terminal" evidence="10">
    <location>
        <begin position="241"/>
        <end position="426"/>
    </location>
</feature>
<comment type="subcellular location">
    <subcellularLocation>
        <location evidence="1">Cell membrane</location>
        <topology evidence="1">Multi-pass membrane protein</topology>
    </subcellularLocation>
</comment>
<feature type="transmembrane region" description="Helical" evidence="9">
    <location>
        <begin position="373"/>
        <end position="398"/>
    </location>
</feature>